<accession>A0A537J4P6</accession>
<evidence type="ECO:0000313" key="11">
    <source>
        <dbReference type="Proteomes" id="UP000318093"/>
    </source>
</evidence>
<feature type="transmembrane region" description="Helical" evidence="8">
    <location>
        <begin position="56"/>
        <end position="78"/>
    </location>
</feature>
<feature type="transmembrane region" description="Helical" evidence="8">
    <location>
        <begin position="192"/>
        <end position="211"/>
    </location>
</feature>
<organism evidence="10 11">
    <name type="scientific">Candidatus Segetimicrobium genomatis</name>
    <dbReference type="NCBI Taxonomy" id="2569760"/>
    <lineage>
        <taxon>Bacteria</taxon>
        <taxon>Bacillati</taxon>
        <taxon>Candidatus Sysuimicrobiota</taxon>
        <taxon>Candidatus Sysuimicrobiia</taxon>
        <taxon>Candidatus Sysuimicrobiales</taxon>
        <taxon>Candidatus Segetimicrobiaceae</taxon>
        <taxon>Candidatus Segetimicrobium</taxon>
    </lineage>
</organism>
<dbReference type="GO" id="GO:0006865">
    <property type="term" value="P:amino acid transport"/>
    <property type="evidence" value="ECO:0007669"/>
    <property type="project" value="UniProtKB-KW"/>
</dbReference>
<feature type="transmembrane region" description="Helical" evidence="8">
    <location>
        <begin position="84"/>
        <end position="107"/>
    </location>
</feature>
<dbReference type="AlphaFoldDB" id="A0A537J4P6"/>
<dbReference type="GO" id="GO:0043190">
    <property type="term" value="C:ATP-binding cassette (ABC) transporter complex"/>
    <property type="evidence" value="ECO:0007669"/>
    <property type="project" value="InterPro"/>
</dbReference>
<dbReference type="EMBL" id="VBAN01000415">
    <property type="protein sequence ID" value="TMI78473.1"/>
    <property type="molecule type" value="Genomic_DNA"/>
</dbReference>
<dbReference type="CDD" id="cd06261">
    <property type="entry name" value="TM_PBP2"/>
    <property type="match status" value="1"/>
</dbReference>
<gene>
    <name evidence="10" type="ORF">E6H03_12000</name>
</gene>
<evidence type="ECO:0000256" key="2">
    <source>
        <dbReference type="ARBA" id="ARBA00022448"/>
    </source>
</evidence>
<dbReference type="PROSITE" id="PS50928">
    <property type="entry name" value="ABC_TM1"/>
    <property type="match status" value="1"/>
</dbReference>
<dbReference type="Pfam" id="PF00528">
    <property type="entry name" value="BPD_transp_1"/>
    <property type="match status" value="1"/>
</dbReference>
<dbReference type="InterPro" id="IPR043429">
    <property type="entry name" value="ArtM/GltK/GlnP/TcyL/YhdX-like"/>
</dbReference>
<dbReference type="InterPro" id="IPR035906">
    <property type="entry name" value="MetI-like_sf"/>
</dbReference>
<keyword evidence="3" id="KW-1003">Cell membrane</keyword>
<evidence type="ECO:0000256" key="8">
    <source>
        <dbReference type="RuleBase" id="RU363032"/>
    </source>
</evidence>
<keyword evidence="4 8" id="KW-0812">Transmembrane</keyword>
<keyword evidence="7 8" id="KW-0472">Membrane</keyword>
<evidence type="ECO:0000256" key="1">
    <source>
        <dbReference type="ARBA" id="ARBA00004651"/>
    </source>
</evidence>
<comment type="similarity">
    <text evidence="8">Belongs to the binding-protein-dependent transport system permease family.</text>
</comment>
<feature type="transmembrane region" description="Helical" evidence="8">
    <location>
        <begin position="20"/>
        <end position="44"/>
    </location>
</feature>
<evidence type="ECO:0000256" key="4">
    <source>
        <dbReference type="ARBA" id="ARBA00022692"/>
    </source>
</evidence>
<feature type="domain" description="ABC transmembrane type-1" evidence="9">
    <location>
        <begin position="22"/>
        <end position="211"/>
    </location>
</feature>
<comment type="subcellular location">
    <subcellularLocation>
        <location evidence="1 8">Cell membrane</location>
        <topology evidence="1 8">Multi-pass membrane protein</topology>
    </subcellularLocation>
</comment>
<reference evidence="10 11" key="1">
    <citation type="journal article" date="2019" name="Nat. Microbiol.">
        <title>Mediterranean grassland soil C-N compound turnover is dependent on rainfall and depth, and is mediated by genomically divergent microorganisms.</title>
        <authorList>
            <person name="Diamond S."/>
            <person name="Andeer P.F."/>
            <person name="Li Z."/>
            <person name="Crits-Christoph A."/>
            <person name="Burstein D."/>
            <person name="Anantharaman K."/>
            <person name="Lane K.R."/>
            <person name="Thomas B.C."/>
            <person name="Pan C."/>
            <person name="Northen T.R."/>
            <person name="Banfield J.F."/>
        </authorList>
    </citation>
    <scope>NUCLEOTIDE SEQUENCE [LARGE SCALE GENOMIC DNA]</scope>
    <source>
        <strain evidence="10">NP_6</strain>
    </source>
</reference>
<proteinExistence type="inferred from homology"/>
<evidence type="ECO:0000256" key="5">
    <source>
        <dbReference type="ARBA" id="ARBA00022970"/>
    </source>
</evidence>
<keyword evidence="5" id="KW-0029">Amino-acid transport</keyword>
<protein>
    <submittedName>
        <fullName evidence="10">Amino acid ABC transporter permease</fullName>
    </submittedName>
</protein>
<evidence type="ECO:0000259" key="9">
    <source>
        <dbReference type="PROSITE" id="PS50928"/>
    </source>
</evidence>
<dbReference type="PANTHER" id="PTHR30614">
    <property type="entry name" value="MEMBRANE COMPONENT OF AMINO ACID ABC TRANSPORTER"/>
    <property type="match status" value="1"/>
</dbReference>
<evidence type="ECO:0000256" key="3">
    <source>
        <dbReference type="ARBA" id="ARBA00022475"/>
    </source>
</evidence>
<keyword evidence="6 8" id="KW-1133">Transmembrane helix</keyword>
<dbReference type="Proteomes" id="UP000318093">
    <property type="component" value="Unassembled WGS sequence"/>
</dbReference>
<evidence type="ECO:0000256" key="7">
    <source>
        <dbReference type="ARBA" id="ARBA00023136"/>
    </source>
</evidence>
<dbReference type="NCBIfam" id="TIGR01726">
    <property type="entry name" value="HEQRo_perm_3TM"/>
    <property type="match status" value="1"/>
</dbReference>
<dbReference type="PANTHER" id="PTHR30614:SF0">
    <property type="entry name" value="L-CYSTINE TRANSPORT SYSTEM PERMEASE PROTEIN TCYL"/>
    <property type="match status" value="1"/>
</dbReference>
<dbReference type="SUPFAM" id="SSF161098">
    <property type="entry name" value="MetI-like"/>
    <property type="match status" value="1"/>
</dbReference>
<dbReference type="InterPro" id="IPR010065">
    <property type="entry name" value="AA_ABC_transptr_permease_3TM"/>
</dbReference>
<evidence type="ECO:0000256" key="6">
    <source>
        <dbReference type="ARBA" id="ARBA00022989"/>
    </source>
</evidence>
<keyword evidence="2 8" id="KW-0813">Transport</keyword>
<dbReference type="GO" id="GO:0022857">
    <property type="term" value="F:transmembrane transporter activity"/>
    <property type="evidence" value="ECO:0007669"/>
    <property type="project" value="InterPro"/>
</dbReference>
<dbReference type="Gene3D" id="1.10.3720.10">
    <property type="entry name" value="MetI-like"/>
    <property type="match status" value="1"/>
</dbReference>
<evidence type="ECO:0000313" key="10">
    <source>
        <dbReference type="EMBL" id="TMI78473.1"/>
    </source>
</evidence>
<sequence length="222" mass="24901">MGAYHFNWFLAWQSLPRFTWGLALGLELAALSLLIGSVVGMAGAFGRSFGPAWLRLLVVAYVEFIRNIPLLLLVYFAFYGLPKLGIYMFDNVWSFIVALSVYSGAYLTEVFRAGVNSVPVGYTEAAKALGLAPWQRVRLITLPVTFRIILPSLSNTFISLFKDTSLASALAVPELTYAAEWLNVNTFRTIEAWTFATVLYLFAGYAIAFILRRVERRYAVIR</sequence>
<name>A0A537J4P6_9BACT</name>
<comment type="caution">
    <text evidence="10">The sequence shown here is derived from an EMBL/GenBank/DDBJ whole genome shotgun (WGS) entry which is preliminary data.</text>
</comment>
<dbReference type="InterPro" id="IPR000515">
    <property type="entry name" value="MetI-like"/>
</dbReference>